<evidence type="ECO:0000313" key="9">
    <source>
        <dbReference type="EMBL" id="KAK0047956.1"/>
    </source>
</evidence>
<dbReference type="CDD" id="cd02904">
    <property type="entry name" value="Macro_H2A-like"/>
    <property type="match status" value="1"/>
</dbReference>
<keyword evidence="7" id="KW-0544">Nucleosome core</keyword>
<dbReference type="SUPFAM" id="SSF52949">
    <property type="entry name" value="Macro domain-like"/>
    <property type="match status" value="2"/>
</dbReference>
<evidence type="ECO:0000256" key="2">
    <source>
        <dbReference type="ARBA" id="ARBA00004286"/>
    </source>
</evidence>
<gene>
    <name evidence="9" type="ORF">Bpfe_022573</name>
</gene>
<comment type="caution">
    <text evidence="9">The sequence shown here is derived from an EMBL/GenBank/DDBJ whole genome shotgun (WGS) entry which is preliminary data.</text>
</comment>
<comment type="subcellular location">
    <subcellularLocation>
        <location evidence="2">Chromosome</location>
    </subcellularLocation>
</comment>
<dbReference type="SMART" id="SM00506">
    <property type="entry name" value="A1pp"/>
    <property type="match status" value="1"/>
</dbReference>
<evidence type="ECO:0000313" key="10">
    <source>
        <dbReference type="Proteomes" id="UP001233172"/>
    </source>
</evidence>
<dbReference type="GO" id="GO:0006325">
    <property type="term" value="P:chromatin organization"/>
    <property type="evidence" value="ECO:0007669"/>
    <property type="project" value="UniProtKB-KW"/>
</dbReference>
<keyword evidence="7" id="KW-0238">DNA-binding</keyword>
<comment type="function">
    <text evidence="1">Core component of nucleosome. Nucleosomes wrap and compact DNA into chromatin, limiting DNA accessibility to the cellular machineries which require DNA as a template. Histones thereby play a central role in transcription regulation, DNA repair, DNA replication and chromosomal stability. DNA accessibility is regulated via a complex set of post-translational modifications of histones, also called histone code, and nucleosome remodeling.</text>
</comment>
<keyword evidence="10" id="KW-1185">Reference proteome</keyword>
<dbReference type="GO" id="GO:0000786">
    <property type="term" value="C:nucleosome"/>
    <property type="evidence" value="ECO:0007669"/>
    <property type="project" value="UniProtKB-KW"/>
</dbReference>
<dbReference type="InterPro" id="IPR002589">
    <property type="entry name" value="Macro_dom"/>
</dbReference>
<dbReference type="PRINTS" id="PR00620">
    <property type="entry name" value="HISTONEH2A"/>
</dbReference>
<dbReference type="SMART" id="SM00414">
    <property type="entry name" value="H2A"/>
    <property type="match status" value="1"/>
</dbReference>
<reference evidence="9" key="1">
    <citation type="journal article" date="2023" name="PLoS Negl. Trop. Dis.">
        <title>A genome sequence for Biomphalaria pfeifferi, the major vector snail for the human-infecting parasite Schistosoma mansoni.</title>
        <authorList>
            <person name="Bu L."/>
            <person name="Lu L."/>
            <person name="Laidemitt M.R."/>
            <person name="Zhang S.M."/>
            <person name="Mutuku M."/>
            <person name="Mkoji G."/>
            <person name="Steinauer M."/>
            <person name="Loker E.S."/>
        </authorList>
    </citation>
    <scope>NUCLEOTIDE SEQUENCE</scope>
    <source>
        <strain evidence="9">KasaAsao</strain>
    </source>
</reference>
<dbReference type="InterPro" id="IPR032454">
    <property type="entry name" value="Histone_H2A_C"/>
</dbReference>
<evidence type="ECO:0000256" key="3">
    <source>
        <dbReference type="ARBA" id="ARBA00011538"/>
    </source>
</evidence>
<dbReference type="FunFam" id="1.10.20.10:FF:000013">
    <property type="entry name" value="Core histone macro-H2A"/>
    <property type="match status" value="1"/>
</dbReference>
<proteinExistence type="predicted"/>
<dbReference type="Gene3D" id="3.40.220.10">
    <property type="entry name" value="Leucine Aminopeptidase, subunit E, domain 1"/>
    <property type="match status" value="2"/>
</dbReference>
<evidence type="ECO:0000256" key="6">
    <source>
        <dbReference type="ARBA" id="ARBA00022853"/>
    </source>
</evidence>
<dbReference type="Gene3D" id="1.10.20.10">
    <property type="entry name" value="Histone, subunit A"/>
    <property type="match status" value="1"/>
</dbReference>
<evidence type="ECO:0000256" key="7">
    <source>
        <dbReference type="ARBA" id="ARBA00023269"/>
    </source>
</evidence>
<dbReference type="PANTHER" id="PTHR11106">
    <property type="entry name" value="GANGLIOSIDE INDUCED DIFFERENTIATION ASSOCIATED PROTEIN 2-RELATED"/>
    <property type="match status" value="1"/>
</dbReference>
<organism evidence="9 10">
    <name type="scientific">Biomphalaria pfeifferi</name>
    <name type="common">Bloodfluke planorb</name>
    <name type="synonym">Freshwater snail</name>
    <dbReference type="NCBI Taxonomy" id="112525"/>
    <lineage>
        <taxon>Eukaryota</taxon>
        <taxon>Metazoa</taxon>
        <taxon>Spiralia</taxon>
        <taxon>Lophotrochozoa</taxon>
        <taxon>Mollusca</taxon>
        <taxon>Gastropoda</taxon>
        <taxon>Heterobranchia</taxon>
        <taxon>Euthyneura</taxon>
        <taxon>Panpulmonata</taxon>
        <taxon>Hygrophila</taxon>
        <taxon>Lymnaeoidea</taxon>
        <taxon>Planorbidae</taxon>
        <taxon>Biomphalaria</taxon>
    </lineage>
</organism>
<dbReference type="Proteomes" id="UP001233172">
    <property type="component" value="Unassembled WGS sequence"/>
</dbReference>
<dbReference type="EMBL" id="JASAOG010000143">
    <property type="protein sequence ID" value="KAK0047956.1"/>
    <property type="molecule type" value="Genomic_DNA"/>
</dbReference>
<evidence type="ECO:0000256" key="5">
    <source>
        <dbReference type="ARBA" id="ARBA00022454"/>
    </source>
</evidence>
<dbReference type="Pfam" id="PF00125">
    <property type="entry name" value="Histone"/>
    <property type="match status" value="1"/>
</dbReference>
<name>A0AAD8B4P9_BIOPF</name>
<dbReference type="GO" id="GO:0030527">
    <property type="term" value="F:structural constituent of chromatin"/>
    <property type="evidence" value="ECO:0007669"/>
    <property type="project" value="InterPro"/>
</dbReference>
<dbReference type="AlphaFoldDB" id="A0AAD8B4P9"/>
<feature type="domain" description="Macro" evidence="8">
    <location>
        <begin position="182"/>
        <end position="443"/>
    </location>
</feature>
<dbReference type="InterPro" id="IPR007125">
    <property type="entry name" value="H2A/H2B/H3"/>
</dbReference>
<dbReference type="CDD" id="cd00074">
    <property type="entry name" value="HFD_H2A"/>
    <property type="match status" value="1"/>
</dbReference>
<dbReference type="InterPro" id="IPR043472">
    <property type="entry name" value="Macro_dom-like"/>
</dbReference>
<dbReference type="SUPFAM" id="SSF47113">
    <property type="entry name" value="Histone-fold"/>
    <property type="match status" value="1"/>
</dbReference>
<sequence>MSARGGKKKQKVLSRSARAGVLFPVARMLRYLRKDTHHLRIGAGSPVYMAAVIEYLVAEILELAGNAAKEFKRGRITPRHILLAIANDDELHQLLKHVTIAQGGVVPKIHAALIGPSRGKHSAVSTSPSASGVSSPSKVKAATKAIAKKIKASTSPVVNNVSVFKGKPKKADSIPDGSGGFLTLSEKKLFLGQKLTVMQGDIVKMVADAIVHPTNSTYHLGGEVGQAILKAGGKEFQQEIDSLLKNQGSIATAEAAICTGHKFSAKFVIHVNSPTWGENNSQQNLDKAVKNVLKLADEKQLKSLAIPSISSGNTYFVFSLLSPLPCWTISKLATICPAHNVPAKFVINCNGPTWKTDNAQALLDKSIKNCLQIADEKGLKSVAIPSLGSGRAGFPKQTAAQIILASIRDYFSNAKTTSLKQIYFVLFDAESVNVYTTELARLDG</sequence>
<comment type="subunit">
    <text evidence="3">The nucleosome is a histone octamer containing two molecules each of H2A, H2B, H3 and H4 assembled in one H3-H4 heterotetramer and two H2A-H2B heterodimers. The octamer wraps approximately 147 bp of DNA.</text>
</comment>
<dbReference type="PROSITE" id="PS51154">
    <property type="entry name" value="MACRO"/>
    <property type="match status" value="1"/>
</dbReference>
<dbReference type="Pfam" id="PF16211">
    <property type="entry name" value="Histone_H2A_C"/>
    <property type="match status" value="1"/>
</dbReference>
<dbReference type="Pfam" id="PF01661">
    <property type="entry name" value="Macro"/>
    <property type="match status" value="2"/>
</dbReference>
<dbReference type="GO" id="GO:0003677">
    <property type="term" value="F:DNA binding"/>
    <property type="evidence" value="ECO:0007669"/>
    <property type="project" value="InterPro"/>
</dbReference>
<dbReference type="InterPro" id="IPR002119">
    <property type="entry name" value="Histone_H2A"/>
</dbReference>
<evidence type="ECO:0000256" key="1">
    <source>
        <dbReference type="ARBA" id="ARBA00002001"/>
    </source>
</evidence>
<dbReference type="InterPro" id="IPR009072">
    <property type="entry name" value="Histone-fold"/>
</dbReference>
<protein>
    <recommendedName>
        <fullName evidence="4">Histone H2A</fullName>
    </recommendedName>
</protein>
<accession>A0AAD8B4P9</accession>
<keyword evidence="6" id="KW-0156">Chromatin regulator</keyword>
<dbReference type="GO" id="GO:0046982">
    <property type="term" value="F:protein heterodimerization activity"/>
    <property type="evidence" value="ECO:0007669"/>
    <property type="project" value="InterPro"/>
</dbReference>
<dbReference type="InterPro" id="IPR035796">
    <property type="entry name" value="Macro_H2A"/>
</dbReference>
<keyword evidence="5" id="KW-0158">Chromosome</keyword>
<reference evidence="9" key="2">
    <citation type="submission" date="2023-04" db="EMBL/GenBank/DDBJ databases">
        <authorList>
            <person name="Bu L."/>
            <person name="Lu L."/>
            <person name="Laidemitt M.R."/>
            <person name="Zhang S.M."/>
            <person name="Mutuku M."/>
            <person name="Mkoji G."/>
            <person name="Steinauer M."/>
            <person name="Loker E.S."/>
        </authorList>
    </citation>
    <scope>NUCLEOTIDE SEQUENCE</scope>
    <source>
        <strain evidence="9">KasaAsao</strain>
        <tissue evidence="9">Whole Snail</tissue>
    </source>
</reference>
<evidence type="ECO:0000256" key="4">
    <source>
        <dbReference type="ARBA" id="ARBA00017642"/>
    </source>
</evidence>
<evidence type="ECO:0000259" key="8">
    <source>
        <dbReference type="PROSITE" id="PS51154"/>
    </source>
</evidence>